<sequence>MNSEWLEFVSGFPILLTVGLIIFLLITRKPYSFYISASVLAGTGILCYVIIMLVLKYTEHNEGAGPAFGAVFSMFISLIAAILMVIVGVVFHVIRNKRQ</sequence>
<dbReference type="Proteomes" id="UP001179280">
    <property type="component" value="Unassembled WGS sequence"/>
</dbReference>
<accession>A0ABS2SZ48</accession>
<evidence type="ECO:0000313" key="3">
    <source>
        <dbReference type="Proteomes" id="UP001179280"/>
    </source>
</evidence>
<keyword evidence="1" id="KW-0472">Membrane</keyword>
<dbReference type="RefSeq" id="WP_204468602.1">
    <property type="nucleotide sequence ID" value="NZ_JAFBCV010000017.1"/>
</dbReference>
<dbReference type="EMBL" id="JAFBCV010000017">
    <property type="protein sequence ID" value="MBM7840793.1"/>
    <property type="molecule type" value="Genomic_DNA"/>
</dbReference>
<organism evidence="2 3">
    <name type="scientific">Shouchella xiaoxiensis</name>
    <dbReference type="NCBI Taxonomy" id="766895"/>
    <lineage>
        <taxon>Bacteria</taxon>
        <taxon>Bacillati</taxon>
        <taxon>Bacillota</taxon>
        <taxon>Bacilli</taxon>
        <taxon>Bacillales</taxon>
        <taxon>Bacillaceae</taxon>
        <taxon>Shouchella</taxon>
    </lineage>
</organism>
<protein>
    <submittedName>
        <fullName evidence="2">Uncharacterized PurR-regulated membrane protein YhhQ (DUF165 family)</fullName>
    </submittedName>
</protein>
<comment type="caution">
    <text evidence="2">The sequence shown here is derived from an EMBL/GenBank/DDBJ whole genome shotgun (WGS) entry which is preliminary data.</text>
</comment>
<keyword evidence="1" id="KW-1133">Transmembrane helix</keyword>
<name>A0ABS2SZ48_9BACI</name>
<feature type="transmembrane region" description="Helical" evidence="1">
    <location>
        <begin position="6"/>
        <end position="26"/>
    </location>
</feature>
<feature type="transmembrane region" description="Helical" evidence="1">
    <location>
        <begin position="33"/>
        <end position="55"/>
    </location>
</feature>
<evidence type="ECO:0000313" key="2">
    <source>
        <dbReference type="EMBL" id="MBM7840793.1"/>
    </source>
</evidence>
<keyword evidence="3" id="KW-1185">Reference proteome</keyword>
<proteinExistence type="predicted"/>
<keyword evidence="1" id="KW-0812">Transmembrane</keyword>
<feature type="transmembrane region" description="Helical" evidence="1">
    <location>
        <begin position="67"/>
        <end position="94"/>
    </location>
</feature>
<gene>
    <name evidence="2" type="ORF">JOC54_004086</name>
</gene>
<evidence type="ECO:0000256" key="1">
    <source>
        <dbReference type="SAM" id="Phobius"/>
    </source>
</evidence>
<reference evidence="2" key="1">
    <citation type="submission" date="2021-01" db="EMBL/GenBank/DDBJ databases">
        <title>Genomic Encyclopedia of Type Strains, Phase IV (KMG-IV): sequencing the most valuable type-strain genomes for metagenomic binning, comparative biology and taxonomic classification.</title>
        <authorList>
            <person name="Goeker M."/>
        </authorList>
    </citation>
    <scope>NUCLEOTIDE SEQUENCE</scope>
    <source>
        <strain evidence="2">DSM 21943</strain>
    </source>
</reference>